<evidence type="ECO:0000256" key="8">
    <source>
        <dbReference type="ARBA" id="ARBA00022450"/>
    </source>
</evidence>
<dbReference type="SMART" id="SM00827">
    <property type="entry name" value="PKS_AT"/>
    <property type="match status" value="1"/>
</dbReference>
<dbReference type="EC" id="1.1.1.100" evidence="5"/>
<dbReference type="InterPro" id="IPR029063">
    <property type="entry name" value="SAM-dependent_MTases_sf"/>
</dbReference>
<comment type="catalytic activity">
    <reaction evidence="56">
        <text>decanoyl-[ACP] + malonyl-[ACP] + H(+) = 3-oxododecanoyl-[ACP] + holo-[ACP] + CO2</text>
        <dbReference type="Rhea" id="RHEA:41868"/>
        <dbReference type="Rhea" id="RHEA-COMP:9623"/>
        <dbReference type="Rhea" id="RHEA-COMP:9640"/>
        <dbReference type="Rhea" id="RHEA-COMP:9641"/>
        <dbReference type="Rhea" id="RHEA-COMP:9685"/>
        <dbReference type="ChEBI" id="CHEBI:15378"/>
        <dbReference type="ChEBI" id="CHEBI:16526"/>
        <dbReference type="ChEBI" id="CHEBI:64479"/>
        <dbReference type="ChEBI" id="CHEBI:78449"/>
        <dbReference type="ChEBI" id="CHEBI:78468"/>
        <dbReference type="ChEBI" id="CHEBI:78469"/>
    </reaction>
    <physiologicalReaction direction="left-to-right" evidence="56">
        <dbReference type="Rhea" id="RHEA:41869"/>
    </physiologicalReaction>
</comment>
<evidence type="ECO:0000256" key="45">
    <source>
        <dbReference type="ARBA" id="ARBA00048051"/>
    </source>
</evidence>
<comment type="catalytic activity">
    <reaction evidence="25">
        <text>(3R)-hydroxyhexanoyl-[ACP] = (2E)-hexenoyl-[ACP] + H2O</text>
        <dbReference type="Rhea" id="RHEA:41828"/>
        <dbReference type="Rhea" id="RHEA-COMP:9630"/>
        <dbReference type="Rhea" id="RHEA-COMP:9631"/>
        <dbReference type="ChEBI" id="CHEBI:15377"/>
        <dbReference type="ChEBI" id="CHEBI:78457"/>
        <dbReference type="ChEBI" id="CHEBI:78458"/>
    </reaction>
    <physiologicalReaction direction="left-to-right" evidence="25">
        <dbReference type="Rhea" id="RHEA:41829"/>
    </physiologicalReaction>
</comment>
<keyword evidence="15" id="KW-0521">NADP</keyword>
<dbReference type="GO" id="GO:0004312">
    <property type="term" value="F:fatty acid synthase activity"/>
    <property type="evidence" value="ECO:0007669"/>
    <property type="project" value="UniProtKB-EC"/>
</dbReference>
<dbReference type="Pfam" id="PF00550">
    <property type="entry name" value="PP-binding"/>
    <property type="match status" value="1"/>
</dbReference>
<evidence type="ECO:0000259" key="66">
    <source>
        <dbReference type="PROSITE" id="PS52004"/>
    </source>
</evidence>
<dbReference type="InterPro" id="IPR016035">
    <property type="entry name" value="Acyl_Trfase/lysoPLipase"/>
</dbReference>
<feature type="domain" description="PKS/mFAS DH" evidence="67">
    <location>
        <begin position="847"/>
        <end position="1164"/>
    </location>
</feature>
<keyword evidence="10" id="KW-0597">Phosphoprotein</keyword>
<dbReference type="InterPro" id="IPR042104">
    <property type="entry name" value="PKS_dehydratase_sf"/>
</dbReference>
<dbReference type="GO" id="GO:0031177">
    <property type="term" value="F:phosphopantetheine binding"/>
    <property type="evidence" value="ECO:0007669"/>
    <property type="project" value="InterPro"/>
</dbReference>
<dbReference type="InterPro" id="IPR014043">
    <property type="entry name" value="Acyl_transferase_dom"/>
</dbReference>
<comment type="catalytic activity">
    <reaction evidence="49">
        <text>a fatty acyl-[ACP] + malonyl-[ACP] + H(+) = a 3-oxoacyl-[ACP] + holo-[ACP] + CO2</text>
        <dbReference type="Rhea" id="RHEA:22836"/>
        <dbReference type="Rhea" id="RHEA-COMP:9623"/>
        <dbReference type="Rhea" id="RHEA-COMP:9685"/>
        <dbReference type="Rhea" id="RHEA-COMP:9916"/>
        <dbReference type="Rhea" id="RHEA-COMP:14125"/>
        <dbReference type="ChEBI" id="CHEBI:15378"/>
        <dbReference type="ChEBI" id="CHEBI:16526"/>
        <dbReference type="ChEBI" id="CHEBI:64479"/>
        <dbReference type="ChEBI" id="CHEBI:78449"/>
        <dbReference type="ChEBI" id="CHEBI:78776"/>
        <dbReference type="ChEBI" id="CHEBI:138651"/>
        <dbReference type="EC" id="2.3.1.41"/>
    </reaction>
    <physiologicalReaction direction="left-to-right" evidence="49">
        <dbReference type="Rhea" id="RHEA:22837"/>
    </physiologicalReaction>
</comment>
<dbReference type="GO" id="GO:0019171">
    <property type="term" value="F:(3R)-hydroxyacyl-[acyl-carrier-protein] dehydratase activity"/>
    <property type="evidence" value="ECO:0007669"/>
    <property type="project" value="UniProtKB-EC"/>
</dbReference>
<dbReference type="InterPro" id="IPR049391">
    <property type="entry name" value="FAS_pseudo-KR"/>
</dbReference>
<evidence type="ECO:0000256" key="59">
    <source>
        <dbReference type="ARBA" id="ARBA00049414"/>
    </source>
</evidence>
<comment type="catalytic activity">
    <reaction evidence="54">
        <text>3-oxotetradecanoyl-[ACP] + NADPH + H(+) = (3R)-hydroxytetradecanoyl-[ACP] + NADP(+)</text>
        <dbReference type="Rhea" id="RHEA:41888"/>
        <dbReference type="Rhea" id="RHEA-COMP:9645"/>
        <dbReference type="Rhea" id="RHEA-COMP:9646"/>
        <dbReference type="ChEBI" id="CHEBI:15378"/>
        <dbReference type="ChEBI" id="CHEBI:57783"/>
        <dbReference type="ChEBI" id="CHEBI:58349"/>
        <dbReference type="ChEBI" id="CHEBI:78473"/>
        <dbReference type="ChEBI" id="CHEBI:78474"/>
    </reaction>
    <physiologicalReaction direction="left-to-right" evidence="54">
        <dbReference type="Rhea" id="RHEA:41889"/>
    </physiologicalReaction>
</comment>
<comment type="catalytic activity">
    <reaction evidence="42">
        <text>(2E)-hexenoyl-[ACP] + NADPH + H(+) = hexanoyl-[ACP] + NADP(+)</text>
        <dbReference type="Rhea" id="RHEA:41832"/>
        <dbReference type="Rhea" id="RHEA-COMP:9631"/>
        <dbReference type="Rhea" id="RHEA-COMP:9632"/>
        <dbReference type="ChEBI" id="CHEBI:15378"/>
        <dbReference type="ChEBI" id="CHEBI:57783"/>
        <dbReference type="ChEBI" id="CHEBI:58349"/>
        <dbReference type="ChEBI" id="CHEBI:78458"/>
        <dbReference type="ChEBI" id="CHEBI:78459"/>
    </reaction>
    <physiologicalReaction direction="left-to-right" evidence="42">
        <dbReference type="Rhea" id="RHEA:41833"/>
    </physiologicalReaction>
</comment>
<dbReference type="InterPro" id="IPR011032">
    <property type="entry name" value="GroES-like_sf"/>
</dbReference>
<comment type="catalytic activity">
    <reaction evidence="51">
        <text>a 2,3-saturated acyl-[ACP] + NADP(+) = a (2E)-enoyl-[ACP] + NADPH + H(+)</text>
        <dbReference type="Rhea" id="RHEA:22564"/>
        <dbReference type="Rhea" id="RHEA-COMP:9925"/>
        <dbReference type="Rhea" id="RHEA-COMP:9926"/>
        <dbReference type="ChEBI" id="CHEBI:15378"/>
        <dbReference type="ChEBI" id="CHEBI:57783"/>
        <dbReference type="ChEBI" id="CHEBI:58349"/>
        <dbReference type="ChEBI" id="CHEBI:78784"/>
        <dbReference type="ChEBI" id="CHEBI:78785"/>
        <dbReference type="EC" id="1.3.1.39"/>
    </reaction>
    <physiologicalReaction direction="right-to-left" evidence="51">
        <dbReference type="Rhea" id="RHEA:22566"/>
    </physiologicalReaction>
</comment>
<dbReference type="Gene3D" id="3.90.180.10">
    <property type="entry name" value="Medium-chain alcohol dehydrogenases, catalytic domain"/>
    <property type="match status" value="1"/>
</dbReference>
<keyword evidence="19" id="KW-0520">NAD</keyword>
<dbReference type="EC" id="1.3.1.39" evidence="2"/>
<dbReference type="InterPro" id="IPR050091">
    <property type="entry name" value="PKS_NRPS_Biosynth_Enz"/>
</dbReference>
<dbReference type="InterPro" id="IPR049900">
    <property type="entry name" value="PKS_mFAS_DH"/>
</dbReference>
<evidence type="ECO:0000256" key="34">
    <source>
        <dbReference type="ARBA" id="ARBA00047300"/>
    </source>
</evidence>
<evidence type="ECO:0000256" key="21">
    <source>
        <dbReference type="ARBA" id="ARBA00023160"/>
    </source>
</evidence>
<keyword evidence="8" id="KW-0596">Phosphopantetheine</keyword>
<dbReference type="STRING" id="32264.T1K6Z0"/>
<dbReference type="InterPro" id="IPR014030">
    <property type="entry name" value="Ketoacyl_synth_N"/>
</dbReference>
<dbReference type="SUPFAM" id="SSF55048">
    <property type="entry name" value="Probable ACP-binding domain of malonyl-CoA ACP transacylase"/>
    <property type="match status" value="1"/>
</dbReference>
<dbReference type="EC" id="2.3.1.85" evidence="4"/>
<dbReference type="HOGENOM" id="CLU_000022_31_7_1"/>
<dbReference type="Gene3D" id="3.10.129.110">
    <property type="entry name" value="Polyketide synthase dehydratase"/>
    <property type="match status" value="1"/>
</dbReference>
<comment type="catalytic activity">
    <reaction evidence="53">
        <text>hexadecanoyl-[ACP] + H2O = hexadecanoate + holo-[ACP] + H(+)</text>
        <dbReference type="Rhea" id="RHEA:41932"/>
        <dbReference type="Rhea" id="RHEA-COMP:9652"/>
        <dbReference type="Rhea" id="RHEA-COMP:9685"/>
        <dbReference type="ChEBI" id="CHEBI:7896"/>
        <dbReference type="ChEBI" id="CHEBI:15377"/>
        <dbReference type="ChEBI" id="CHEBI:15378"/>
        <dbReference type="ChEBI" id="CHEBI:64479"/>
        <dbReference type="ChEBI" id="CHEBI:78483"/>
        <dbReference type="EC" id="3.1.2.14"/>
    </reaction>
    <physiologicalReaction direction="left-to-right" evidence="53">
        <dbReference type="Rhea" id="RHEA:41933"/>
    </physiologicalReaction>
</comment>
<dbReference type="CDD" id="cd05195">
    <property type="entry name" value="enoyl_red"/>
    <property type="match status" value="1"/>
</dbReference>
<evidence type="ECO:0000256" key="2">
    <source>
        <dbReference type="ARBA" id="ARBA00012004"/>
    </source>
</evidence>
<keyword evidence="22" id="KW-0511">Multifunctional enzyme</keyword>
<dbReference type="SUPFAM" id="SSF52151">
    <property type="entry name" value="FabD/lysophospholipase-like"/>
    <property type="match status" value="1"/>
</dbReference>
<comment type="catalytic activity">
    <reaction evidence="58">
        <text>3-oxododecanoyl-[ACP] + NADPH + H(+) = (3R)-hydroxydodecanoyl-[ACP] + NADP(+)</text>
        <dbReference type="Rhea" id="RHEA:41872"/>
        <dbReference type="Rhea" id="RHEA-COMP:9641"/>
        <dbReference type="Rhea" id="RHEA-COMP:9642"/>
        <dbReference type="ChEBI" id="CHEBI:15378"/>
        <dbReference type="ChEBI" id="CHEBI:57783"/>
        <dbReference type="ChEBI" id="CHEBI:58349"/>
        <dbReference type="ChEBI" id="CHEBI:78469"/>
        <dbReference type="ChEBI" id="CHEBI:78470"/>
    </reaction>
    <physiologicalReaction direction="left-to-right" evidence="58">
        <dbReference type="Rhea" id="RHEA:41873"/>
    </physiologicalReaction>
</comment>
<dbReference type="Pfam" id="PF21149">
    <property type="entry name" value="FAS_pseudo-KR"/>
    <property type="match status" value="1"/>
</dbReference>
<evidence type="ECO:0000256" key="51">
    <source>
        <dbReference type="ARBA" id="ARBA00048650"/>
    </source>
</evidence>
<evidence type="ECO:0000256" key="9">
    <source>
        <dbReference type="ARBA" id="ARBA00022516"/>
    </source>
</evidence>
<evidence type="ECO:0000256" key="36">
    <source>
        <dbReference type="ARBA" id="ARBA00047400"/>
    </source>
</evidence>
<dbReference type="Gene3D" id="3.40.50.1820">
    <property type="entry name" value="alpha/beta hydrolase"/>
    <property type="match status" value="1"/>
</dbReference>
<evidence type="ECO:0000256" key="53">
    <source>
        <dbReference type="ARBA" id="ARBA00048704"/>
    </source>
</evidence>
<evidence type="ECO:0000256" key="30">
    <source>
        <dbReference type="ARBA" id="ARBA00023401"/>
    </source>
</evidence>
<dbReference type="GO" id="GO:0006633">
    <property type="term" value="P:fatty acid biosynthetic process"/>
    <property type="evidence" value="ECO:0007669"/>
    <property type="project" value="UniProtKB-UniPathway"/>
</dbReference>
<dbReference type="SUPFAM" id="SSF51735">
    <property type="entry name" value="NAD(P)-binding Rossmann-fold domains"/>
    <property type="match status" value="2"/>
</dbReference>
<dbReference type="InterPro" id="IPR057326">
    <property type="entry name" value="KR_dom"/>
</dbReference>
<comment type="catalytic activity">
    <reaction evidence="24">
        <text>(3R)-hydroxydodecanoyl-[ACP] = (2E)-dodecenoyl-[ACP] + H2O</text>
        <dbReference type="Rhea" id="RHEA:41876"/>
        <dbReference type="Rhea" id="RHEA-COMP:9642"/>
        <dbReference type="Rhea" id="RHEA-COMP:9643"/>
        <dbReference type="ChEBI" id="CHEBI:15377"/>
        <dbReference type="ChEBI" id="CHEBI:78470"/>
        <dbReference type="ChEBI" id="CHEBI:78472"/>
    </reaction>
    <physiologicalReaction direction="left-to-right" evidence="24">
        <dbReference type="Rhea" id="RHEA:41877"/>
    </physiologicalReaction>
</comment>
<reference evidence="68" key="2">
    <citation type="submission" date="2015-06" db="UniProtKB">
        <authorList>
            <consortium name="EnsemblMetazoa"/>
        </authorList>
    </citation>
    <scope>IDENTIFICATION</scope>
</reference>
<evidence type="ECO:0000256" key="47">
    <source>
        <dbReference type="ARBA" id="ARBA00048289"/>
    </source>
</evidence>
<dbReference type="Pfam" id="PF00109">
    <property type="entry name" value="ketoacyl-synt"/>
    <property type="match status" value="1"/>
</dbReference>
<name>T1K6Z0_TETUR</name>
<comment type="pathway">
    <text evidence="1">Lipid metabolism.</text>
</comment>
<comment type="catalytic activity">
    <reaction evidence="57">
        <text>(2E)-tetradecenoyl-[ACP] + NADPH + H(+) = tetradecanoyl-[ACP] + NADP(+)</text>
        <dbReference type="Rhea" id="RHEA:41896"/>
        <dbReference type="Rhea" id="RHEA-COMP:9647"/>
        <dbReference type="Rhea" id="RHEA-COMP:9648"/>
        <dbReference type="ChEBI" id="CHEBI:15378"/>
        <dbReference type="ChEBI" id="CHEBI:57783"/>
        <dbReference type="ChEBI" id="CHEBI:58349"/>
        <dbReference type="ChEBI" id="CHEBI:78475"/>
        <dbReference type="ChEBI" id="CHEBI:78477"/>
    </reaction>
    <physiologicalReaction direction="left-to-right" evidence="57">
        <dbReference type="Rhea" id="RHEA:41897"/>
    </physiologicalReaction>
</comment>
<dbReference type="InterPro" id="IPR009081">
    <property type="entry name" value="PP-bd_ACP"/>
</dbReference>
<keyword evidence="14" id="KW-0276">Fatty acid metabolism</keyword>
<dbReference type="InterPro" id="IPR020843">
    <property type="entry name" value="ER"/>
</dbReference>
<evidence type="ECO:0000256" key="37">
    <source>
        <dbReference type="ARBA" id="ARBA00047440"/>
    </source>
</evidence>
<dbReference type="FunFam" id="3.40.50.720:FF:000209">
    <property type="entry name" value="Polyketide synthase Pks12"/>
    <property type="match status" value="1"/>
</dbReference>
<comment type="catalytic activity">
    <reaction evidence="47">
        <text>tetradecanoyl-[ACP] + H2O = tetradecanoate + holo-[ACP] + H(+)</text>
        <dbReference type="Rhea" id="RHEA:30123"/>
        <dbReference type="Rhea" id="RHEA-COMP:9648"/>
        <dbReference type="Rhea" id="RHEA-COMP:9685"/>
        <dbReference type="ChEBI" id="CHEBI:15377"/>
        <dbReference type="ChEBI" id="CHEBI:15378"/>
        <dbReference type="ChEBI" id="CHEBI:30807"/>
        <dbReference type="ChEBI" id="CHEBI:64479"/>
        <dbReference type="ChEBI" id="CHEBI:78477"/>
        <dbReference type="EC" id="3.1.2.14"/>
    </reaction>
    <physiologicalReaction direction="left-to-right" evidence="47">
        <dbReference type="Rhea" id="RHEA:30124"/>
    </physiologicalReaction>
</comment>
<evidence type="ECO:0000256" key="39">
    <source>
        <dbReference type="ARBA" id="ARBA00047500"/>
    </source>
</evidence>
<dbReference type="PROSITE" id="PS52019">
    <property type="entry name" value="PKS_MFAS_DH"/>
    <property type="match status" value="1"/>
</dbReference>
<dbReference type="EC" id="2.3.1.41" evidence="6"/>
<evidence type="ECO:0000256" key="48">
    <source>
        <dbReference type="ARBA" id="ARBA00048420"/>
    </source>
</evidence>
<comment type="catalytic activity">
    <reaction evidence="55">
        <text>(2E)-octadecenoyl-[ACP] + NADPH + H(+) = octadecanoyl-[ACP] + NADP(+)</text>
        <dbReference type="Rhea" id="RHEA:41928"/>
        <dbReference type="Rhea" id="RHEA-COMP:9655"/>
        <dbReference type="Rhea" id="RHEA-COMP:9656"/>
        <dbReference type="ChEBI" id="CHEBI:15378"/>
        <dbReference type="ChEBI" id="CHEBI:57783"/>
        <dbReference type="ChEBI" id="CHEBI:58349"/>
        <dbReference type="ChEBI" id="CHEBI:78489"/>
        <dbReference type="ChEBI" id="CHEBI:78495"/>
    </reaction>
    <physiologicalReaction direction="left-to-right" evidence="55">
        <dbReference type="Rhea" id="RHEA:41929"/>
    </physiologicalReaction>
</comment>
<evidence type="ECO:0000256" key="49">
    <source>
        <dbReference type="ARBA" id="ARBA00048506"/>
    </source>
</evidence>
<comment type="catalytic activity">
    <reaction evidence="43">
        <text>3-oxobutanoyl-[ACP] + NADPH + H(+) = (3R)-hydroxybutanoyl-[ACP] + NADP(+)</text>
        <dbReference type="Rhea" id="RHEA:41804"/>
        <dbReference type="Rhea" id="RHEA-COMP:9625"/>
        <dbReference type="Rhea" id="RHEA-COMP:9626"/>
        <dbReference type="ChEBI" id="CHEBI:15378"/>
        <dbReference type="ChEBI" id="CHEBI:57783"/>
        <dbReference type="ChEBI" id="CHEBI:58349"/>
        <dbReference type="ChEBI" id="CHEBI:78450"/>
        <dbReference type="ChEBI" id="CHEBI:78451"/>
    </reaction>
    <physiologicalReaction direction="left-to-right" evidence="43">
        <dbReference type="Rhea" id="RHEA:41805"/>
    </physiologicalReaction>
</comment>
<feature type="domain" description="Carrier" evidence="65">
    <location>
        <begin position="2138"/>
        <end position="2215"/>
    </location>
</feature>
<dbReference type="InterPro" id="IPR013968">
    <property type="entry name" value="PKS_KR"/>
</dbReference>
<keyword evidence="11" id="KW-0808">Transferase</keyword>
<dbReference type="InterPro" id="IPR016039">
    <property type="entry name" value="Thiolase-like"/>
</dbReference>
<comment type="catalytic activity">
    <reaction evidence="44">
        <text>acetyl-[ACP] + malonyl-[ACP] + H(+) = 3-oxobutanoyl-[ACP] + holo-[ACP] + CO2</text>
        <dbReference type="Rhea" id="RHEA:41800"/>
        <dbReference type="Rhea" id="RHEA-COMP:9621"/>
        <dbReference type="Rhea" id="RHEA-COMP:9623"/>
        <dbReference type="Rhea" id="RHEA-COMP:9625"/>
        <dbReference type="Rhea" id="RHEA-COMP:9685"/>
        <dbReference type="ChEBI" id="CHEBI:15378"/>
        <dbReference type="ChEBI" id="CHEBI:16526"/>
        <dbReference type="ChEBI" id="CHEBI:64479"/>
        <dbReference type="ChEBI" id="CHEBI:78446"/>
        <dbReference type="ChEBI" id="CHEBI:78449"/>
        <dbReference type="ChEBI" id="CHEBI:78450"/>
    </reaction>
    <physiologicalReaction direction="left-to-right" evidence="44">
        <dbReference type="Rhea" id="RHEA:41801"/>
    </physiologicalReaction>
</comment>
<keyword evidence="18" id="KW-0560">Oxidoreductase</keyword>
<dbReference type="Pfam" id="PF21089">
    <property type="entry name" value="PKS_DH_N"/>
    <property type="match status" value="1"/>
</dbReference>
<evidence type="ECO:0000256" key="40">
    <source>
        <dbReference type="ARBA" id="ARBA00047578"/>
    </source>
</evidence>
<keyword evidence="17" id="KW-0007">Acetylation</keyword>
<comment type="catalytic activity">
    <reaction evidence="46">
        <text>(2E)-dodecenoyl-[ACP] + NADPH + H(+) = dodecanoyl-[ACP] + NADP(+)</text>
        <dbReference type="Rhea" id="RHEA:41880"/>
        <dbReference type="Rhea" id="RHEA-COMP:9643"/>
        <dbReference type="Rhea" id="RHEA-COMP:9644"/>
        <dbReference type="ChEBI" id="CHEBI:15378"/>
        <dbReference type="ChEBI" id="CHEBI:57783"/>
        <dbReference type="ChEBI" id="CHEBI:58349"/>
        <dbReference type="ChEBI" id="CHEBI:65264"/>
        <dbReference type="ChEBI" id="CHEBI:78472"/>
    </reaction>
    <physiologicalReaction direction="left-to-right" evidence="46">
        <dbReference type="Rhea" id="RHEA:41881"/>
    </physiologicalReaction>
</comment>
<comment type="catalytic activity">
    <reaction evidence="59">
        <text>3-oxohexadecanoyl-[ACP] + NADPH + H(+) = (3R)-hydroxyhexadecanoyl-[ACP] + NADP(+)</text>
        <dbReference type="Rhea" id="RHEA:41904"/>
        <dbReference type="Rhea" id="RHEA-COMP:9649"/>
        <dbReference type="Rhea" id="RHEA-COMP:9650"/>
        <dbReference type="ChEBI" id="CHEBI:15378"/>
        <dbReference type="ChEBI" id="CHEBI:57783"/>
        <dbReference type="ChEBI" id="CHEBI:58349"/>
        <dbReference type="ChEBI" id="CHEBI:78478"/>
        <dbReference type="ChEBI" id="CHEBI:78480"/>
    </reaction>
    <physiologicalReaction direction="left-to-right" evidence="59">
        <dbReference type="Rhea" id="RHEA:41905"/>
    </physiologicalReaction>
</comment>
<evidence type="ECO:0000256" key="64">
    <source>
        <dbReference type="PROSITE-ProRule" id="PRU01363"/>
    </source>
</evidence>
<comment type="caution">
    <text evidence="64">Lacks conserved residue(s) required for the propagation of feature annotation.</text>
</comment>
<comment type="catalytic activity">
    <reaction evidence="61">
        <text>butanoyl-[ACP] + malonyl-[ACP] + H(+) = 3-oxohexanoyl-[ACP] + holo-[ACP] + CO2</text>
        <dbReference type="Rhea" id="RHEA:41820"/>
        <dbReference type="Rhea" id="RHEA-COMP:9623"/>
        <dbReference type="Rhea" id="RHEA-COMP:9628"/>
        <dbReference type="Rhea" id="RHEA-COMP:9629"/>
        <dbReference type="Rhea" id="RHEA-COMP:9685"/>
        <dbReference type="ChEBI" id="CHEBI:15378"/>
        <dbReference type="ChEBI" id="CHEBI:16526"/>
        <dbReference type="ChEBI" id="CHEBI:64479"/>
        <dbReference type="ChEBI" id="CHEBI:78449"/>
        <dbReference type="ChEBI" id="CHEBI:78454"/>
        <dbReference type="ChEBI" id="CHEBI:78456"/>
    </reaction>
    <physiologicalReaction direction="left-to-right" evidence="61">
        <dbReference type="Rhea" id="RHEA:41821"/>
    </physiologicalReaction>
</comment>
<evidence type="ECO:0000256" key="14">
    <source>
        <dbReference type="ARBA" id="ARBA00022832"/>
    </source>
</evidence>
<dbReference type="SMART" id="SM00822">
    <property type="entry name" value="PKS_KR"/>
    <property type="match status" value="1"/>
</dbReference>
<dbReference type="Pfam" id="PF08659">
    <property type="entry name" value="KR"/>
    <property type="match status" value="1"/>
</dbReference>
<dbReference type="InterPro" id="IPR020841">
    <property type="entry name" value="PKS_Beta-ketoAc_synthase_dom"/>
</dbReference>
<evidence type="ECO:0000256" key="61">
    <source>
        <dbReference type="ARBA" id="ARBA00049449"/>
    </source>
</evidence>
<dbReference type="Pfam" id="PF13602">
    <property type="entry name" value="ADH_zinc_N_2"/>
    <property type="match status" value="1"/>
</dbReference>
<comment type="catalytic activity">
    <reaction evidence="48">
        <text>(2E)-octenoyl-[ACP] + NADPH + H(+) = octanoyl-[ACP] + NADP(+)</text>
        <dbReference type="Rhea" id="RHEA:41848"/>
        <dbReference type="Rhea" id="RHEA-COMP:9635"/>
        <dbReference type="Rhea" id="RHEA-COMP:9636"/>
        <dbReference type="ChEBI" id="CHEBI:15378"/>
        <dbReference type="ChEBI" id="CHEBI:57783"/>
        <dbReference type="ChEBI" id="CHEBI:58349"/>
        <dbReference type="ChEBI" id="CHEBI:78462"/>
        <dbReference type="ChEBI" id="CHEBI:78463"/>
    </reaction>
    <physiologicalReaction direction="left-to-right" evidence="48">
        <dbReference type="Rhea" id="RHEA:41849"/>
    </physiologicalReaction>
</comment>
<proteinExistence type="predicted"/>
<dbReference type="CDD" id="cd08954">
    <property type="entry name" value="KR_1_FAS_SDR_x"/>
    <property type="match status" value="1"/>
</dbReference>
<dbReference type="eggNOG" id="KOG1202">
    <property type="taxonomic scope" value="Eukaryota"/>
</dbReference>
<comment type="catalytic activity">
    <reaction evidence="63">
        <text>octanoyl-[ACP] + malonyl-[ACP] + H(+) = 3-oxodecanoyl-[ACP] + holo-[ACP] + CO2</text>
        <dbReference type="Rhea" id="RHEA:41852"/>
        <dbReference type="Rhea" id="RHEA-COMP:9623"/>
        <dbReference type="Rhea" id="RHEA-COMP:9636"/>
        <dbReference type="Rhea" id="RHEA-COMP:9637"/>
        <dbReference type="Rhea" id="RHEA-COMP:9685"/>
        <dbReference type="ChEBI" id="CHEBI:15378"/>
        <dbReference type="ChEBI" id="CHEBI:16526"/>
        <dbReference type="ChEBI" id="CHEBI:64479"/>
        <dbReference type="ChEBI" id="CHEBI:78449"/>
        <dbReference type="ChEBI" id="CHEBI:78463"/>
        <dbReference type="ChEBI" id="CHEBI:78464"/>
    </reaction>
    <physiologicalReaction direction="left-to-right" evidence="63">
        <dbReference type="Rhea" id="RHEA:41853"/>
    </physiologicalReaction>
</comment>
<evidence type="ECO:0000256" key="43">
    <source>
        <dbReference type="ARBA" id="ARBA00047953"/>
    </source>
</evidence>
<evidence type="ECO:0000256" key="63">
    <source>
        <dbReference type="ARBA" id="ARBA00049533"/>
    </source>
</evidence>
<dbReference type="InterPro" id="IPR029058">
    <property type="entry name" value="AB_hydrolase_fold"/>
</dbReference>
<dbReference type="Gene3D" id="3.30.70.3290">
    <property type="match status" value="1"/>
</dbReference>
<evidence type="ECO:0000256" key="56">
    <source>
        <dbReference type="ARBA" id="ARBA00049109"/>
    </source>
</evidence>
<evidence type="ECO:0000256" key="10">
    <source>
        <dbReference type="ARBA" id="ARBA00022553"/>
    </source>
</evidence>
<evidence type="ECO:0000256" key="11">
    <source>
        <dbReference type="ARBA" id="ARBA00022679"/>
    </source>
</evidence>
<comment type="catalytic activity">
    <reaction evidence="37">
        <text>3-oxodecanoyl-[ACP] + NADPH + H(+) = (3R)-hydroxydecanoyl-[ACP] + NADP(+)</text>
        <dbReference type="Rhea" id="RHEA:41856"/>
        <dbReference type="Rhea" id="RHEA-COMP:9637"/>
        <dbReference type="Rhea" id="RHEA-COMP:9638"/>
        <dbReference type="ChEBI" id="CHEBI:15378"/>
        <dbReference type="ChEBI" id="CHEBI:57783"/>
        <dbReference type="ChEBI" id="CHEBI:58349"/>
        <dbReference type="ChEBI" id="CHEBI:78464"/>
        <dbReference type="ChEBI" id="CHEBI:78466"/>
    </reaction>
    <physiologicalReaction direction="left-to-right" evidence="37">
        <dbReference type="Rhea" id="RHEA:41857"/>
    </physiologicalReaction>
</comment>
<keyword evidence="9" id="KW-0444">Lipid biosynthesis</keyword>
<comment type="catalytic activity">
    <reaction evidence="23">
        <text>(3R)-hydroxyoctanoyl-[ACP] = (2E)-octenoyl-[ACP] + H2O</text>
        <dbReference type="Rhea" id="RHEA:41844"/>
        <dbReference type="Rhea" id="RHEA-COMP:9634"/>
        <dbReference type="Rhea" id="RHEA-COMP:9635"/>
        <dbReference type="ChEBI" id="CHEBI:15377"/>
        <dbReference type="ChEBI" id="CHEBI:78461"/>
        <dbReference type="ChEBI" id="CHEBI:78462"/>
    </reaction>
    <physiologicalReaction direction="left-to-right" evidence="23">
        <dbReference type="Rhea" id="RHEA:41845"/>
    </physiologicalReaction>
</comment>
<evidence type="ECO:0000256" key="25">
    <source>
        <dbReference type="ARBA" id="ARBA00023373"/>
    </source>
</evidence>
<comment type="catalytic activity">
    <reaction evidence="36">
        <text>a (3R)-hydroxyacyl-[ACP] + NADP(+) = a 3-oxoacyl-[ACP] + NADPH + H(+)</text>
        <dbReference type="Rhea" id="RHEA:17397"/>
        <dbReference type="Rhea" id="RHEA-COMP:9916"/>
        <dbReference type="Rhea" id="RHEA-COMP:9945"/>
        <dbReference type="ChEBI" id="CHEBI:15378"/>
        <dbReference type="ChEBI" id="CHEBI:57783"/>
        <dbReference type="ChEBI" id="CHEBI:58349"/>
        <dbReference type="ChEBI" id="CHEBI:78776"/>
        <dbReference type="ChEBI" id="CHEBI:78827"/>
        <dbReference type="EC" id="1.1.1.100"/>
    </reaction>
    <physiologicalReaction direction="right-to-left" evidence="36">
        <dbReference type="Rhea" id="RHEA:17399"/>
    </physiologicalReaction>
</comment>
<comment type="catalytic activity">
    <reaction evidence="40">
        <text>dodecanoyl-[ACP] + malonyl-[ACP] + H(+) = 3-oxotetradecanoyl-[ACP] + holo-[ACP] + CO2</text>
        <dbReference type="Rhea" id="RHEA:41884"/>
        <dbReference type="Rhea" id="RHEA-COMP:9623"/>
        <dbReference type="Rhea" id="RHEA-COMP:9644"/>
        <dbReference type="Rhea" id="RHEA-COMP:9645"/>
        <dbReference type="Rhea" id="RHEA-COMP:9685"/>
        <dbReference type="ChEBI" id="CHEBI:15378"/>
        <dbReference type="ChEBI" id="CHEBI:16526"/>
        <dbReference type="ChEBI" id="CHEBI:64479"/>
        <dbReference type="ChEBI" id="CHEBI:65264"/>
        <dbReference type="ChEBI" id="CHEBI:78449"/>
        <dbReference type="ChEBI" id="CHEBI:78473"/>
    </reaction>
    <physiologicalReaction direction="left-to-right" evidence="40">
        <dbReference type="Rhea" id="RHEA:41885"/>
    </physiologicalReaction>
</comment>
<organism evidence="68 69">
    <name type="scientific">Tetranychus urticae</name>
    <name type="common">Two-spotted spider mite</name>
    <dbReference type="NCBI Taxonomy" id="32264"/>
    <lineage>
        <taxon>Eukaryota</taxon>
        <taxon>Metazoa</taxon>
        <taxon>Ecdysozoa</taxon>
        <taxon>Arthropoda</taxon>
        <taxon>Chelicerata</taxon>
        <taxon>Arachnida</taxon>
        <taxon>Acari</taxon>
        <taxon>Acariformes</taxon>
        <taxon>Trombidiformes</taxon>
        <taxon>Prostigmata</taxon>
        <taxon>Eleutherengona</taxon>
        <taxon>Raphignathae</taxon>
        <taxon>Tetranychoidea</taxon>
        <taxon>Tetranychidae</taxon>
        <taxon>Tetranychus</taxon>
    </lineage>
</organism>
<keyword evidence="21" id="KW-0275">Fatty acid biosynthesis</keyword>
<dbReference type="FunFam" id="1.10.1200.10:FF:000013">
    <property type="entry name" value="Fatty acid synthase"/>
    <property type="match status" value="1"/>
</dbReference>
<dbReference type="PROSITE" id="PS52004">
    <property type="entry name" value="KS3_2"/>
    <property type="match status" value="1"/>
</dbReference>
<evidence type="ECO:0000256" key="12">
    <source>
        <dbReference type="ARBA" id="ARBA00022799"/>
    </source>
</evidence>
<dbReference type="PANTHER" id="PTHR43775">
    <property type="entry name" value="FATTY ACID SYNTHASE"/>
    <property type="match status" value="1"/>
</dbReference>
<evidence type="ECO:0000256" key="18">
    <source>
        <dbReference type="ARBA" id="ARBA00023002"/>
    </source>
</evidence>
<dbReference type="PROSITE" id="PS00606">
    <property type="entry name" value="KS3_1"/>
    <property type="match status" value="1"/>
</dbReference>
<evidence type="ECO:0000256" key="38">
    <source>
        <dbReference type="ARBA" id="ARBA00047451"/>
    </source>
</evidence>
<evidence type="ECO:0000256" key="20">
    <source>
        <dbReference type="ARBA" id="ARBA00023098"/>
    </source>
</evidence>
<evidence type="ECO:0000256" key="55">
    <source>
        <dbReference type="ARBA" id="ARBA00049019"/>
    </source>
</evidence>
<evidence type="ECO:0000256" key="29">
    <source>
        <dbReference type="ARBA" id="ARBA00023399"/>
    </source>
</evidence>
<evidence type="ECO:0000256" key="41">
    <source>
        <dbReference type="ARBA" id="ARBA00047810"/>
    </source>
</evidence>
<evidence type="ECO:0000256" key="31">
    <source>
        <dbReference type="ARBA" id="ARBA00023402"/>
    </source>
</evidence>
<comment type="catalytic activity">
    <reaction evidence="35">
        <text>hexanoyl-[ACP] + malonyl-[ACP] + H(+) = 3-oxooctanoyl-[ACP] + holo-[ACP] + CO2</text>
        <dbReference type="Rhea" id="RHEA:41836"/>
        <dbReference type="Rhea" id="RHEA-COMP:9623"/>
        <dbReference type="Rhea" id="RHEA-COMP:9632"/>
        <dbReference type="Rhea" id="RHEA-COMP:9633"/>
        <dbReference type="Rhea" id="RHEA-COMP:9685"/>
        <dbReference type="ChEBI" id="CHEBI:15378"/>
        <dbReference type="ChEBI" id="CHEBI:16526"/>
        <dbReference type="ChEBI" id="CHEBI:64479"/>
        <dbReference type="ChEBI" id="CHEBI:78449"/>
        <dbReference type="ChEBI" id="CHEBI:78459"/>
        <dbReference type="ChEBI" id="CHEBI:78460"/>
    </reaction>
    <physiologicalReaction direction="left-to-right" evidence="35">
        <dbReference type="Rhea" id="RHEA:41837"/>
    </physiologicalReaction>
</comment>
<evidence type="ECO:0000256" key="27">
    <source>
        <dbReference type="ARBA" id="ARBA00023394"/>
    </source>
</evidence>
<dbReference type="Gene3D" id="3.40.366.10">
    <property type="entry name" value="Malonyl-Coenzyme A Acyl Carrier Protein, domain 2"/>
    <property type="match status" value="1"/>
</dbReference>
<dbReference type="Pfam" id="PF02801">
    <property type="entry name" value="Ketoacyl-synt_C"/>
    <property type="match status" value="1"/>
</dbReference>
<comment type="catalytic activity">
    <reaction evidence="27">
        <text>a (3R)-hydroxyacyl-[ACP] = a (2E)-enoyl-[ACP] + H2O</text>
        <dbReference type="Rhea" id="RHEA:13097"/>
        <dbReference type="Rhea" id="RHEA-COMP:9925"/>
        <dbReference type="Rhea" id="RHEA-COMP:9945"/>
        <dbReference type="ChEBI" id="CHEBI:15377"/>
        <dbReference type="ChEBI" id="CHEBI:78784"/>
        <dbReference type="ChEBI" id="CHEBI:78827"/>
        <dbReference type="EC" id="4.2.1.59"/>
    </reaction>
    <physiologicalReaction direction="left-to-right" evidence="27">
        <dbReference type="Rhea" id="RHEA:13098"/>
    </physiologicalReaction>
</comment>
<evidence type="ECO:0000256" key="54">
    <source>
        <dbReference type="ARBA" id="ARBA00048935"/>
    </source>
</evidence>
<dbReference type="SUPFAM" id="SSF53474">
    <property type="entry name" value="alpha/beta-Hydrolases"/>
    <property type="match status" value="1"/>
</dbReference>
<comment type="catalytic activity">
    <reaction evidence="41">
        <text>(2E)-hexadecenoyl-[ACP] + NADPH + H(+) = hexadecanoyl-[ACP] + NADP(+)</text>
        <dbReference type="Rhea" id="RHEA:41912"/>
        <dbReference type="Rhea" id="RHEA-COMP:9651"/>
        <dbReference type="Rhea" id="RHEA-COMP:9652"/>
        <dbReference type="ChEBI" id="CHEBI:15378"/>
        <dbReference type="ChEBI" id="CHEBI:57783"/>
        <dbReference type="ChEBI" id="CHEBI:58349"/>
        <dbReference type="ChEBI" id="CHEBI:78481"/>
        <dbReference type="ChEBI" id="CHEBI:78483"/>
    </reaction>
    <physiologicalReaction direction="left-to-right" evidence="41">
        <dbReference type="Rhea" id="RHEA:41913"/>
    </physiologicalReaction>
</comment>
<dbReference type="GO" id="GO:0004313">
    <property type="term" value="F:[acyl-carrier-protein] S-acetyltransferase activity"/>
    <property type="evidence" value="ECO:0007669"/>
    <property type="project" value="UniProtKB-EC"/>
</dbReference>
<dbReference type="SMART" id="SM00823">
    <property type="entry name" value="PKS_PP"/>
    <property type="match status" value="1"/>
</dbReference>
<evidence type="ECO:0000256" key="50">
    <source>
        <dbReference type="ARBA" id="ARBA00048571"/>
    </source>
</evidence>
<feature type="domain" description="Ketosynthase family 3 (KS3)" evidence="66">
    <location>
        <begin position="2"/>
        <end position="407"/>
    </location>
</feature>
<evidence type="ECO:0000256" key="44">
    <source>
        <dbReference type="ARBA" id="ARBA00047961"/>
    </source>
</evidence>
<evidence type="ECO:0000256" key="3">
    <source>
        <dbReference type="ARBA" id="ARBA00012480"/>
    </source>
</evidence>
<evidence type="ECO:0000256" key="46">
    <source>
        <dbReference type="ARBA" id="ARBA00048281"/>
    </source>
</evidence>
<dbReference type="Pfam" id="PF00975">
    <property type="entry name" value="Thioesterase"/>
    <property type="match status" value="1"/>
</dbReference>
<evidence type="ECO:0000256" key="4">
    <source>
        <dbReference type="ARBA" id="ARBA00012873"/>
    </source>
</evidence>
<dbReference type="GO" id="GO:0004316">
    <property type="term" value="F:3-oxoacyl-[acyl-carrier-protein] reductase (NADPH) activity"/>
    <property type="evidence" value="ECO:0007669"/>
    <property type="project" value="UniProtKB-EC"/>
</dbReference>
<evidence type="ECO:0000256" key="57">
    <source>
        <dbReference type="ARBA" id="ARBA00049171"/>
    </source>
</evidence>
<keyword evidence="13" id="KW-0378">Hydrolase</keyword>
<dbReference type="InterPro" id="IPR016036">
    <property type="entry name" value="Malonyl_transacylase_ACP-bd"/>
</dbReference>
<comment type="catalytic activity">
    <reaction evidence="52">
        <text>holo-[ACP] + acetyl-CoA = acetyl-[ACP] + CoA</text>
        <dbReference type="Rhea" id="RHEA:41788"/>
        <dbReference type="Rhea" id="RHEA-COMP:9621"/>
        <dbReference type="Rhea" id="RHEA-COMP:9685"/>
        <dbReference type="ChEBI" id="CHEBI:57287"/>
        <dbReference type="ChEBI" id="CHEBI:57288"/>
        <dbReference type="ChEBI" id="CHEBI:64479"/>
        <dbReference type="ChEBI" id="CHEBI:78446"/>
        <dbReference type="EC" id="2.3.1.38"/>
    </reaction>
    <physiologicalReaction direction="left-to-right" evidence="52">
        <dbReference type="Rhea" id="RHEA:41789"/>
    </physiologicalReaction>
</comment>
<evidence type="ECO:0000256" key="23">
    <source>
        <dbReference type="ARBA" id="ARBA00023332"/>
    </source>
</evidence>
<dbReference type="Proteomes" id="UP000015104">
    <property type="component" value="Unassembled WGS sequence"/>
</dbReference>
<comment type="catalytic activity">
    <reaction evidence="39">
        <text>(2E)-butenoyl-[ACP] + NADPH + H(+) = butanoyl-[ACP] + NADP(+)</text>
        <dbReference type="Rhea" id="RHEA:41812"/>
        <dbReference type="Rhea" id="RHEA-COMP:9627"/>
        <dbReference type="Rhea" id="RHEA-COMP:9628"/>
        <dbReference type="ChEBI" id="CHEBI:15378"/>
        <dbReference type="ChEBI" id="CHEBI:57783"/>
        <dbReference type="ChEBI" id="CHEBI:58349"/>
        <dbReference type="ChEBI" id="CHEBI:78453"/>
        <dbReference type="ChEBI" id="CHEBI:78454"/>
    </reaction>
    <physiologicalReaction direction="left-to-right" evidence="39">
        <dbReference type="Rhea" id="RHEA:41813"/>
    </physiologicalReaction>
</comment>
<comment type="catalytic activity">
    <reaction evidence="60">
        <text>3-oxooctanoyl-[ACP] + NADPH + H(+) = (3R)-hydroxyoctanoyl-[ACP] + NADP(+)</text>
        <dbReference type="Rhea" id="RHEA:41840"/>
        <dbReference type="Rhea" id="RHEA-COMP:9633"/>
        <dbReference type="Rhea" id="RHEA-COMP:9634"/>
        <dbReference type="ChEBI" id="CHEBI:15378"/>
        <dbReference type="ChEBI" id="CHEBI:57783"/>
        <dbReference type="ChEBI" id="CHEBI:58349"/>
        <dbReference type="ChEBI" id="CHEBI:78460"/>
        <dbReference type="ChEBI" id="CHEBI:78461"/>
    </reaction>
    <physiologicalReaction direction="left-to-right" evidence="60">
        <dbReference type="Rhea" id="RHEA:41841"/>
    </physiologicalReaction>
</comment>
<dbReference type="EnsemblMetazoa" id="tetur06g02230.1">
    <property type="protein sequence ID" value="tetur06g02230.1"/>
    <property type="gene ID" value="tetur06g02230"/>
</dbReference>
<dbReference type="CDD" id="cd00833">
    <property type="entry name" value="PKS"/>
    <property type="match status" value="1"/>
</dbReference>
<evidence type="ECO:0000256" key="33">
    <source>
        <dbReference type="ARBA" id="ARBA00044883"/>
    </source>
</evidence>
<comment type="catalytic activity">
    <reaction evidence="26">
        <text>(3R)-hydroxydecanoyl-[ACP] = (2E)-decenoyl-[ACP] + H2O</text>
        <dbReference type="Rhea" id="RHEA:41860"/>
        <dbReference type="Rhea" id="RHEA-COMP:9638"/>
        <dbReference type="Rhea" id="RHEA-COMP:9639"/>
        <dbReference type="ChEBI" id="CHEBI:15377"/>
        <dbReference type="ChEBI" id="CHEBI:78466"/>
        <dbReference type="ChEBI" id="CHEBI:78467"/>
    </reaction>
    <physiologicalReaction direction="left-to-right" evidence="26">
        <dbReference type="Rhea" id="RHEA:41861"/>
    </physiologicalReaction>
</comment>
<evidence type="ECO:0000256" key="6">
    <source>
        <dbReference type="ARBA" id="ARBA00013191"/>
    </source>
</evidence>
<evidence type="ECO:0000313" key="68">
    <source>
        <dbReference type="EnsemblMetazoa" id="tetur06g02230.1"/>
    </source>
</evidence>
<protein>
    <recommendedName>
        <fullName evidence="7">Fatty acid synthase</fullName>
        <ecNumber evidence="5">1.1.1.100</ecNumber>
        <ecNumber evidence="2">1.3.1.39</ecNumber>
        <ecNumber evidence="6">2.3.1.41</ecNumber>
        <ecNumber evidence="4">2.3.1.85</ecNumber>
        <ecNumber evidence="3">3.1.2.14</ecNumber>
    </recommendedName>
</protein>
<dbReference type="InterPro" id="IPR001031">
    <property type="entry name" value="Thioesterase"/>
</dbReference>
<evidence type="ECO:0000256" key="5">
    <source>
        <dbReference type="ARBA" id="ARBA00012948"/>
    </source>
</evidence>
<evidence type="ECO:0000256" key="16">
    <source>
        <dbReference type="ARBA" id="ARBA00022898"/>
    </source>
</evidence>
<dbReference type="EC" id="3.1.2.14" evidence="3"/>
<evidence type="ECO:0000256" key="17">
    <source>
        <dbReference type="ARBA" id="ARBA00022990"/>
    </source>
</evidence>
<evidence type="ECO:0000256" key="13">
    <source>
        <dbReference type="ARBA" id="ARBA00022801"/>
    </source>
</evidence>
<evidence type="ECO:0000256" key="28">
    <source>
        <dbReference type="ARBA" id="ARBA00023398"/>
    </source>
</evidence>
<evidence type="ECO:0000256" key="58">
    <source>
        <dbReference type="ARBA" id="ARBA00049263"/>
    </source>
</evidence>
<evidence type="ECO:0000256" key="35">
    <source>
        <dbReference type="ARBA" id="ARBA00047394"/>
    </source>
</evidence>
<dbReference type="InterPro" id="IPR018201">
    <property type="entry name" value="Ketoacyl_synth_AS"/>
</dbReference>
<evidence type="ECO:0000256" key="24">
    <source>
        <dbReference type="ARBA" id="ARBA00023351"/>
    </source>
</evidence>
<comment type="catalytic activity">
    <reaction evidence="38">
        <text>tetradecanoyl-[ACP] + malonyl-[ACP] + H(+) = 3-oxohexadecanoyl-[ACP] + holo-[ACP] + CO2</text>
        <dbReference type="Rhea" id="RHEA:41900"/>
        <dbReference type="Rhea" id="RHEA-COMP:9623"/>
        <dbReference type="Rhea" id="RHEA-COMP:9648"/>
        <dbReference type="Rhea" id="RHEA-COMP:9649"/>
        <dbReference type="Rhea" id="RHEA-COMP:9685"/>
        <dbReference type="ChEBI" id="CHEBI:15378"/>
        <dbReference type="ChEBI" id="CHEBI:16526"/>
        <dbReference type="ChEBI" id="CHEBI:64479"/>
        <dbReference type="ChEBI" id="CHEBI:78449"/>
        <dbReference type="ChEBI" id="CHEBI:78477"/>
        <dbReference type="ChEBI" id="CHEBI:78478"/>
    </reaction>
    <physiologicalReaction direction="left-to-right" evidence="38">
        <dbReference type="Rhea" id="RHEA:41901"/>
    </physiologicalReaction>
</comment>
<comment type="catalytic activity">
    <reaction evidence="45">
        <text>hexadecanoyl-[ACP] + malonyl-[ACP] + H(+) = 3-oxooctadecanoyl-[ACP] + holo-[ACP] + CO2</text>
        <dbReference type="Rhea" id="RHEA:41916"/>
        <dbReference type="Rhea" id="RHEA-COMP:9623"/>
        <dbReference type="Rhea" id="RHEA-COMP:9652"/>
        <dbReference type="Rhea" id="RHEA-COMP:9653"/>
        <dbReference type="Rhea" id="RHEA-COMP:9685"/>
        <dbReference type="ChEBI" id="CHEBI:15378"/>
        <dbReference type="ChEBI" id="CHEBI:16526"/>
        <dbReference type="ChEBI" id="CHEBI:64479"/>
        <dbReference type="ChEBI" id="CHEBI:78449"/>
        <dbReference type="ChEBI" id="CHEBI:78483"/>
        <dbReference type="ChEBI" id="CHEBI:78487"/>
    </reaction>
    <physiologicalReaction direction="left-to-right" evidence="45">
        <dbReference type="Rhea" id="RHEA:41917"/>
    </physiologicalReaction>
</comment>
<feature type="region of interest" description="C-terminal hotdog fold" evidence="64">
    <location>
        <begin position="991"/>
        <end position="1164"/>
    </location>
</feature>
<dbReference type="FunFam" id="3.90.180.10:FF:000015">
    <property type="entry name" value="Fatty acid synthase"/>
    <property type="match status" value="1"/>
</dbReference>
<comment type="catalytic activity">
    <reaction evidence="34">
        <text>3-oxooctadecanoyl-[ACP] + NADPH + H(+) = (3R)-hydroxyoctadecanoyl-[ACP] + NADP(+)</text>
        <dbReference type="Rhea" id="RHEA:41920"/>
        <dbReference type="Rhea" id="RHEA-COMP:9653"/>
        <dbReference type="Rhea" id="RHEA-COMP:9654"/>
        <dbReference type="ChEBI" id="CHEBI:15378"/>
        <dbReference type="ChEBI" id="CHEBI:57783"/>
        <dbReference type="ChEBI" id="CHEBI:58349"/>
        <dbReference type="ChEBI" id="CHEBI:78487"/>
        <dbReference type="ChEBI" id="CHEBI:78488"/>
    </reaction>
    <physiologicalReaction direction="left-to-right" evidence="34">
        <dbReference type="Rhea" id="RHEA:41921"/>
    </physiologicalReaction>
</comment>
<comment type="catalytic activity">
    <reaction evidence="50">
        <text>3-oxohexanoyl-[ACP] + NADPH + H(+) = (3R)-hydroxyhexanoyl-[ACP] + NADP(+)</text>
        <dbReference type="Rhea" id="RHEA:41824"/>
        <dbReference type="Rhea" id="RHEA-COMP:9629"/>
        <dbReference type="Rhea" id="RHEA-COMP:9630"/>
        <dbReference type="ChEBI" id="CHEBI:15378"/>
        <dbReference type="ChEBI" id="CHEBI:57783"/>
        <dbReference type="ChEBI" id="CHEBI:58349"/>
        <dbReference type="ChEBI" id="CHEBI:78456"/>
        <dbReference type="ChEBI" id="CHEBI:78457"/>
    </reaction>
    <physiologicalReaction direction="left-to-right" evidence="50">
        <dbReference type="Rhea" id="RHEA:41825"/>
    </physiologicalReaction>
</comment>
<reference evidence="69" key="1">
    <citation type="submission" date="2011-08" db="EMBL/GenBank/DDBJ databases">
        <authorList>
            <person name="Rombauts S."/>
        </authorList>
    </citation>
    <scope>NUCLEOTIDE SEQUENCE</scope>
    <source>
        <strain evidence="69">London</strain>
    </source>
</reference>
<evidence type="ECO:0000256" key="19">
    <source>
        <dbReference type="ARBA" id="ARBA00023027"/>
    </source>
</evidence>
<evidence type="ECO:0000256" key="7">
    <source>
        <dbReference type="ARBA" id="ARBA00018769"/>
    </source>
</evidence>
<dbReference type="InterPro" id="IPR036736">
    <property type="entry name" value="ACP-like_sf"/>
</dbReference>
<dbReference type="SMART" id="SM00825">
    <property type="entry name" value="PKS_KS"/>
    <property type="match status" value="1"/>
</dbReference>
<evidence type="ECO:0000256" key="15">
    <source>
        <dbReference type="ARBA" id="ARBA00022857"/>
    </source>
</evidence>
<evidence type="ECO:0000259" key="65">
    <source>
        <dbReference type="PROSITE" id="PS50075"/>
    </source>
</evidence>
<evidence type="ECO:0000256" key="32">
    <source>
        <dbReference type="ARBA" id="ARBA00023442"/>
    </source>
</evidence>
<dbReference type="InterPro" id="IPR032821">
    <property type="entry name" value="PKS_assoc"/>
</dbReference>
<evidence type="ECO:0000259" key="67">
    <source>
        <dbReference type="PROSITE" id="PS52019"/>
    </source>
</evidence>
<dbReference type="UniPathway" id="UPA00094"/>
<dbReference type="PROSITE" id="PS50075">
    <property type="entry name" value="CARRIER"/>
    <property type="match status" value="1"/>
</dbReference>
<evidence type="ECO:0000256" key="62">
    <source>
        <dbReference type="ARBA" id="ARBA00049521"/>
    </source>
</evidence>
<comment type="catalytic activity">
    <reaction evidence="28">
        <text>(3R)-hydroxytetradecanoyl-[ACP] = (2E)-tetradecenoyl-[ACP] + H2O</text>
        <dbReference type="Rhea" id="RHEA:41892"/>
        <dbReference type="Rhea" id="RHEA-COMP:9646"/>
        <dbReference type="Rhea" id="RHEA-COMP:9647"/>
        <dbReference type="ChEBI" id="CHEBI:15377"/>
        <dbReference type="ChEBI" id="CHEBI:78474"/>
        <dbReference type="ChEBI" id="CHEBI:78475"/>
    </reaction>
    <physiologicalReaction direction="left-to-right" evidence="28">
        <dbReference type="Rhea" id="RHEA:41893"/>
    </physiologicalReaction>
</comment>
<dbReference type="SUPFAM" id="SSF47336">
    <property type="entry name" value="ACP-like"/>
    <property type="match status" value="1"/>
</dbReference>
<dbReference type="GO" id="GO:0141148">
    <property type="term" value="F:enoyl-[acyl-carrier-protein] reductase (NADPH) activity"/>
    <property type="evidence" value="ECO:0007669"/>
    <property type="project" value="UniProtKB-EC"/>
</dbReference>
<evidence type="ECO:0000313" key="69">
    <source>
        <dbReference type="Proteomes" id="UP000015104"/>
    </source>
</evidence>
<keyword evidence="16" id="KW-0663">Pyridoxal phosphate</keyword>
<dbReference type="InterPro" id="IPR001227">
    <property type="entry name" value="Ac_transferase_dom_sf"/>
</dbReference>
<dbReference type="Pfam" id="PF16197">
    <property type="entry name" value="KAsynt_C_assoc"/>
    <property type="match status" value="1"/>
</dbReference>
<evidence type="ECO:0000256" key="26">
    <source>
        <dbReference type="ARBA" id="ARBA00023388"/>
    </source>
</evidence>
<keyword evidence="12" id="KW-0702">S-nitrosylation</keyword>
<comment type="catalytic activity">
    <reaction evidence="33">
        <text>acetyl-CoA + n malonyl-CoA + 2n NADPH + 2n H(+) = a long-chain fatty acid + (n+1) CoA + n CO2 + 2n NADP(+).</text>
        <dbReference type="EC" id="2.3.1.85"/>
    </reaction>
</comment>
<sequence length="2504" mass="275086">MTEDIVISGISGRFAESDNIDELAKNLFDNVDMITEDDRRWPLGLYGLPTRSGKIKDLSKFDAQFFGVHGKQANLMDPQARMLLELTYEALCDAGVNPHSLRGTRTGVYVGASVSEVEEGLAQDVSKVSGYALTGCSRSMFANRISYTFDFQGPSYAIDTACSSSFLAFQQALLGLRSGQCDQAIVGGVSICLRPVTALQFHKLNMLSNEGKCKHMDASADGYVRSEACSVVFLQRKSAAKRIYATVIHSKTNTDGYKKEGITHPSRDAQRDLMKEVLEESGISPTDVNFVEAHGTGTKLGDPIEIDAIAEVYCQGRTEPLLIGGVKSNLGHTEPASGLCSLAKVLIAFENKNIPANLHFNTPNPDIKPLVRGQIKPIVENTPYNGGIAAINSFGFGGVNVHALIKSNDKELTDDSFEIFGSIPRVVTMCGRTEEGVNSFFDFIEKNPTRVTKEFLALVSEVSKVPATTGMKHRGYMLMKKDNQEPYQREIVRVPEAGPIWFVFSGMGSQWPAMAKAMMPIEIFANAIHECAEIVKPFGVDLLHLLLEDDEKALDNIIAPFVSIAAVQIGLVDVMRAIGIEPDGIVGHSVGELGCAYADGCFDRRQMMLSAYWRGKCVDNYAHHEKGLMAAVGLGWEECAKRCPKEVVCACHNSEDSTTISGPYSVVKKFVGELKAENIFAREVKSCDIAFHSPYIGPIGPDLSEKLKDVLKPKPRSPKWVSSSVPEERWNEDSAKYSAPAYYVNNLVSPVLFQEALKFVPKNGVFIEFAPHTLLQAILKRSLGPEMVYVGLMKRNGNAENLDFFLSSLAKLYTLGFNPKLENLYPKVSFPVPRGTQSLGPLIKWDHTQSWLVTQYPEYFNPSSSSDYVVKVDLNEIDDQYLSGHCIDGRILFPATGYLMLAWKMLAKIKGRFHDKIPVEFENVVLQRATILPKNGQVKFVIRMMETSGEFSISEGGAIVATGKASVPEEPVLKMSHILDETLAEPSKPEVITLSGKDIYKEFRVRGYDYGTTFQGLKEATDDGRKGTVSWTGNWISFADNLLQLGIIGRSTRALFLPVRFQSVRCDPMLLMSKVAENAEFPVAHDPRINVIVTHGLEFRGLKTNIAPRRQAVQSPIIERYAFIPNDESSVLSKSDKSEIDEYLQVCSTLASKVLASVGKNNREIMNGFKDASNDLIEHYLNGPPTDFALLHALNGAASDSTSSSLDDKINRTMNKYQKDIQKDLLANVYTRERFLRSALALIAENSHSNIKTTEINGSTSLLYNSVKEYLELSGAKLEYSIAHPNPTELGNTSTLENETFLCTYDLGSSPVPTEIQNTELVIFKDSSAFNPTQKTSPSSALKSLTSITKDEGFILIVLRNNLTAPESVLFGNSAKDFSNQASEYISSAKSLGLSLISQKSDGLTSSILVFRKVTPKSPSDQAIVPIDTFNYGWVEELKRKIKEYETKPAGQNVWIVAQDSPLNGVIGLVNCLRLEPGGSHIRCIYQSGSNVPKVDFTKEPFASVLQKNLVMNVFQESVLGSYRHICLKNIEEDGVRETTDAYLNVMTRGDLSSLRWFEANHKYSVLSAKDQLCHVYYAPLNFRDIMLATGKLSPDALPGDLALQDCILGLEFAGRDSRGRRIMGMTPARGMATTVVVNDPEFIWEIPSSWSMEEAATVPVVYSTAYYSLIVRGNLQPGESVLIHSGSGGVGQAAISICLSMGCQVFTTVGSKEKREFLKKQFPQLKDRNIANSRNTSFEQHVLRETKGRGVDVVLNSLSEEKLHASIRCLAQHGRFLEIGKYDLSQNNPIGMAAFLKNIGFHGILLDSLFTNGKTPATSLIAQKQMVSQLVKEGIKTGAVKPLIRTVFGVNEAESAFRFMASGKHIGKVILKICDEEPTQVTPPVAVQIPAIARTIFYPTKSYILVGGLGGFGLELAHWMVDRGARNIVLTSRSGPREGYQYLSIKRLRSMGANVVVSQINASTEKGARELIDLAKTLGPVGGIFNLAMVLNDSMFENQSSEAFAAVGEPKIKGTVNLDTVSRQSCPSIDYFVVFSSISCGRGNLGQTNYGFANSVMERVCEQRAKDGLPGKAVQWGAIGDVGVILETMGTNETVIGSSIPQRIPSCLSCLDRFLQSPYTVCSSFIKDTSSSSSGPASSKSDLISAVAHVMGVKNPASLHPSLTLSELGLDSLMGVEVKQTLERDYDLILSMVEVRALTIRQLKEISAGNSNVLRDEASASSTDVDLSMPVISIPSRVDVRLNDANEGKPIFFLPPIEGTFNLLAPLAKLIPRPVIGLNWTQEASKFNSLEDAASFYIAECRKHQTEESFDLVGYSFGSVVAFEMAKQAKVDNLILLDGSPVLFKHFAKQWQIKAGVNDKIETEVEALVVFLSQLVPVDYVKTKAELFEIKNKDERVARAAQLYVDNGGPPCEAKDFAFASECFVQKSRLVIKYNEETQAKSSNSVLLIRADEELVKIEGCPKDYFLSKSVAGEVTCKIFKGNHKTFLSNNLRDIAMAMNDRF</sequence>
<keyword evidence="69" id="KW-1185">Reference proteome</keyword>
<dbReference type="Gene3D" id="1.10.1200.10">
    <property type="entry name" value="ACP-like"/>
    <property type="match status" value="1"/>
</dbReference>
<dbReference type="SUPFAM" id="SSF50129">
    <property type="entry name" value="GroES-like"/>
    <property type="match status" value="1"/>
</dbReference>
<dbReference type="InterPro" id="IPR049552">
    <property type="entry name" value="PKS_DH_N"/>
</dbReference>
<evidence type="ECO:0000256" key="52">
    <source>
        <dbReference type="ARBA" id="ARBA00048691"/>
    </source>
</evidence>
<dbReference type="Gene3D" id="3.40.50.720">
    <property type="entry name" value="NAD(P)-binding Rossmann-like Domain"/>
    <property type="match status" value="1"/>
</dbReference>
<dbReference type="InterPro" id="IPR014031">
    <property type="entry name" value="Ketoacyl_synth_C"/>
</dbReference>
<dbReference type="InterPro" id="IPR036291">
    <property type="entry name" value="NAD(P)-bd_dom_sf"/>
</dbReference>
<evidence type="ECO:0000256" key="60">
    <source>
        <dbReference type="ARBA" id="ARBA00049422"/>
    </source>
</evidence>
<dbReference type="GO" id="GO:0016297">
    <property type="term" value="F:fatty acyl-[ACP] hydrolase activity"/>
    <property type="evidence" value="ECO:0007669"/>
    <property type="project" value="UniProtKB-EC"/>
</dbReference>
<evidence type="ECO:0000256" key="22">
    <source>
        <dbReference type="ARBA" id="ARBA00023268"/>
    </source>
</evidence>
<dbReference type="SUPFAM" id="SSF53901">
    <property type="entry name" value="Thiolase-like"/>
    <property type="match status" value="1"/>
</dbReference>
<evidence type="ECO:0000256" key="42">
    <source>
        <dbReference type="ARBA" id="ARBA00047897"/>
    </source>
</evidence>
<comment type="catalytic activity">
    <reaction evidence="29">
        <text>(3R)-hydroxyoctadecanoyl-[ACP] = (2E)-octadecenoyl-[ACP] + H2O</text>
        <dbReference type="Rhea" id="RHEA:41924"/>
        <dbReference type="Rhea" id="RHEA-COMP:9654"/>
        <dbReference type="Rhea" id="RHEA-COMP:9655"/>
        <dbReference type="ChEBI" id="CHEBI:15377"/>
        <dbReference type="ChEBI" id="CHEBI:78488"/>
        <dbReference type="ChEBI" id="CHEBI:78489"/>
    </reaction>
    <physiologicalReaction direction="left-to-right" evidence="29">
        <dbReference type="Rhea" id="RHEA:41925"/>
    </physiologicalReaction>
</comment>
<dbReference type="Gene3D" id="3.40.50.150">
    <property type="entry name" value="Vaccinia Virus protein VP39"/>
    <property type="match status" value="1"/>
</dbReference>
<dbReference type="Gene3D" id="3.40.47.10">
    <property type="match status" value="1"/>
</dbReference>
<keyword evidence="20" id="KW-0443">Lipid metabolism</keyword>
<comment type="catalytic activity">
    <reaction evidence="62">
        <text>(2E)-decenoyl-[ACP] + NADPH + H(+) = decanoyl-[ACP] + NADP(+)</text>
        <dbReference type="Rhea" id="RHEA:41864"/>
        <dbReference type="Rhea" id="RHEA-COMP:9639"/>
        <dbReference type="Rhea" id="RHEA-COMP:9640"/>
        <dbReference type="ChEBI" id="CHEBI:15378"/>
        <dbReference type="ChEBI" id="CHEBI:57783"/>
        <dbReference type="ChEBI" id="CHEBI:58349"/>
        <dbReference type="ChEBI" id="CHEBI:78467"/>
        <dbReference type="ChEBI" id="CHEBI:78468"/>
    </reaction>
    <physiologicalReaction direction="left-to-right" evidence="62">
        <dbReference type="Rhea" id="RHEA:41865"/>
    </physiologicalReaction>
</comment>
<comment type="catalytic activity">
    <reaction evidence="31">
        <text>(3R)-hydroxybutanoyl-[ACP] = (2E)-butenoyl-[ACP] + H2O</text>
        <dbReference type="Rhea" id="RHEA:41808"/>
        <dbReference type="Rhea" id="RHEA-COMP:9626"/>
        <dbReference type="Rhea" id="RHEA-COMP:9627"/>
        <dbReference type="ChEBI" id="CHEBI:15377"/>
        <dbReference type="ChEBI" id="CHEBI:78451"/>
        <dbReference type="ChEBI" id="CHEBI:78453"/>
    </reaction>
    <physiologicalReaction direction="left-to-right" evidence="31">
        <dbReference type="Rhea" id="RHEA:41809"/>
    </physiologicalReaction>
</comment>
<dbReference type="GO" id="GO:0004315">
    <property type="term" value="F:3-oxoacyl-[acyl-carrier-protein] synthase activity"/>
    <property type="evidence" value="ECO:0007669"/>
    <property type="project" value="UniProtKB-EC"/>
</dbReference>
<accession>T1K6Z0</accession>
<dbReference type="EMBL" id="CAEY01001797">
    <property type="status" value="NOT_ANNOTATED_CDS"/>
    <property type="molecule type" value="Genomic_DNA"/>
</dbReference>
<dbReference type="InterPro" id="IPR020806">
    <property type="entry name" value="PKS_PP-bd"/>
</dbReference>
<feature type="region of interest" description="N-terminal hotdog fold" evidence="64">
    <location>
        <begin position="847"/>
        <end position="980"/>
    </location>
</feature>
<evidence type="ECO:0000256" key="1">
    <source>
        <dbReference type="ARBA" id="ARBA00005189"/>
    </source>
</evidence>
<dbReference type="Pfam" id="PF00698">
    <property type="entry name" value="Acyl_transf_1"/>
    <property type="match status" value="1"/>
</dbReference>
<comment type="catalytic activity">
    <reaction evidence="30">
        <text>(3R)-hydroxyhexadecanoyl-[ACP] = (2E)-hexadecenoyl-[ACP] + H2O</text>
        <dbReference type="Rhea" id="RHEA:41908"/>
        <dbReference type="Rhea" id="RHEA-COMP:9650"/>
        <dbReference type="Rhea" id="RHEA-COMP:9651"/>
        <dbReference type="ChEBI" id="CHEBI:15377"/>
        <dbReference type="ChEBI" id="CHEBI:78480"/>
        <dbReference type="ChEBI" id="CHEBI:78481"/>
    </reaction>
    <physiologicalReaction direction="left-to-right" evidence="30">
        <dbReference type="Rhea" id="RHEA:41909"/>
    </physiologicalReaction>
</comment>
<dbReference type="PANTHER" id="PTHR43775:SF7">
    <property type="entry name" value="FATTY ACID SYNTHASE"/>
    <property type="match status" value="1"/>
</dbReference>
<dbReference type="SMART" id="SM00829">
    <property type="entry name" value="PKS_ER"/>
    <property type="match status" value="1"/>
</dbReference>
<comment type="function">
    <text evidence="32">Fatty acid synthetase is a multifunctional enzyme that catalyzes the de novo biosynthesis of long-chain saturated fatty acids starting from acetyl-CoA and malonyl-CoA in the presence of NADPH. This multifunctional protein contains 7 catalytic activities and a site for the binding of the prosthetic group 4'-phosphopantetheine of the acyl carrier protein ([ACP]) domain.</text>
</comment>